<accession>A0ACB9ICM8</accession>
<dbReference type="Proteomes" id="UP001056120">
    <property type="component" value="Linkage Group LG08"/>
</dbReference>
<gene>
    <name evidence="1" type="ORF">L1987_21724</name>
</gene>
<comment type="caution">
    <text evidence="1">The sequence shown here is derived from an EMBL/GenBank/DDBJ whole genome shotgun (WGS) entry which is preliminary data.</text>
</comment>
<evidence type="ECO:0000313" key="1">
    <source>
        <dbReference type="EMBL" id="KAI3805837.1"/>
    </source>
</evidence>
<protein>
    <submittedName>
        <fullName evidence="1">Uncharacterized protein</fullName>
    </submittedName>
</protein>
<name>A0ACB9ICM8_9ASTR</name>
<evidence type="ECO:0000313" key="2">
    <source>
        <dbReference type="Proteomes" id="UP001056120"/>
    </source>
</evidence>
<reference evidence="1 2" key="2">
    <citation type="journal article" date="2022" name="Mol. Ecol. Resour.">
        <title>The genomes of chicory, endive, great burdock and yacon provide insights into Asteraceae paleo-polyploidization history and plant inulin production.</title>
        <authorList>
            <person name="Fan W."/>
            <person name="Wang S."/>
            <person name="Wang H."/>
            <person name="Wang A."/>
            <person name="Jiang F."/>
            <person name="Liu H."/>
            <person name="Zhao H."/>
            <person name="Xu D."/>
            <person name="Zhang Y."/>
        </authorList>
    </citation>
    <scope>NUCLEOTIDE SEQUENCE [LARGE SCALE GENOMIC DNA]</scope>
    <source>
        <strain evidence="2">cv. Yunnan</strain>
        <tissue evidence="1">Leaves</tissue>
    </source>
</reference>
<reference evidence="2" key="1">
    <citation type="journal article" date="2022" name="Mol. Ecol. Resour.">
        <title>The genomes of chicory, endive, great burdock and yacon provide insights into Asteraceae palaeo-polyploidization history and plant inulin production.</title>
        <authorList>
            <person name="Fan W."/>
            <person name="Wang S."/>
            <person name="Wang H."/>
            <person name="Wang A."/>
            <person name="Jiang F."/>
            <person name="Liu H."/>
            <person name="Zhao H."/>
            <person name="Xu D."/>
            <person name="Zhang Y."/>
        </authorList>
    </citation>
    <scope>NUCLEOTIDE SEQUENCE [LARGE SCALE GENOMIC DNA]</scope>
    <source>
        <strain evidence="2">cv. Yunnan</strain>
    </source>
</reference>
<dbReference type="EMBL" id="CM042025">
    <property type="protein sequence ID" value="KAI3805837.1"/>
    <property type="molecule type" value="Genomic_DNA"/>
</dbReference>
<keyword evidence="2" id="KW-1185">Reference proteome</keyword>
<organism evidence="1 2">
    <name type="scientific">Smallanthus sonchifolius</name>
    <dbReference type="NCBI Taxonomy" id="185202"/>
    <lineage>
        <taxon>Eukaryota</taxon>
        <taxon>Viridiplantae</taxon>
        <taxon>Streptophyta</taxon>
        <taxon>Embryophyta</taxon>
        <taxon>Tracheophyta</taxon>
        <taxon>Spermatophyta</taxon>
        <taxon>Magnoliopsida</taxon>
        <taxon>eudicotyledons</taxon>
        <taxon>Gunneridae</taxon>
        <taxon>Pentapetalae</taxon>
        <taxon>asterids</taxon>
        <taxon>campanulids</taxon>
        <taxon>Asterales</taxon>
        <taxon>Asteraceae</taxon>
        <taxon>Asteroideae</taxon>
        <taxon>Heliantheae alliance</taxon>
        <taxon>Millerieae</taxon>
        <taxon>Smallanthus</taxon>
    </lineage>
</organism>
<sequence>MVFQGVVSFSQSLLAGEPETETSTVWQARRRHFRIRSKGACPVPLDPSLTISSRFSLFLAGNQITVFTAEATTFIRS</sequence>
<proteinExistence type="predicted"/>